<keyword evidence="3" id="KW-0238">DNA-binding</keyword>
<keyword evidence="4" id="KW-0804">Transcription</keyword>
<dbReference type="InterPro" id="IPR002100">
    <property type="entry name" value="TF_MADSbox"/>
</dbReference>
<keyword evidence="5" id="KW-0539">Nucleus</keyword>
<dbReference type="SUPFAM" id="SSF55455">
    <property type="entry name" value="SRF-like"/>
    <property type="match status" value="1"/>
</dbReference>
<dbReference type="GO" id="GO:0003677">
    <property type="term" value="F:DNA binding"/>
    <property type="evidence" value="ECO:0007669"/>
    <property type="project" value="UniProtKB-KW"/>
</dbReference>
<evidence type="ECO:0000259" key="6">
    <source>
        <dbReference type="PROSITE" id="PS50066"/>
    </source>
</evidence>
<dbReference type="PANTHER" id="PTHR48019">
    <property type="entry name" value="SERUM RESPONSE FACTOR HOMOLOG"/>
    <property type="match status" value="1"/>
</dbReference>
<dbReference type="GO" id="GO:0046983">
    <property type="term" value="F:protein dimerization activity"/>
    <property type="evidence" value="ECO:0007669"/>
    <property type="project" value="InterPro"/>
</dbReference>
<comment type="subcellular location">
    <subcellularLocation>
        <location evidence="1">Nucleus</location>
    </subcellularLocation>
</comment>
<evidence type="ECO:0000256" key="1">
    <source>
        <dbReference type="ARBA" id="ARBA00004123"/>
    </source>
</evidence>
<evidence type="ECO:0000256" key="4">
    <source>
        <dbReference type="ARBA" id="ARBA00023163"/>
    </source>
</evidence>
<dbReference type="PROSITE" id="PS50066">
    <property type="entry name" value="MADS_BOX_2"/>
    <property type="match status" value="1"/>
</dbReference>
<dbReference type="AlphaFoldDB" id="A0A0B4U5D7"/>
<sequence>SVLCDVEVAVIVFSGNGRLYEFSSSKSLAETLERYRTVNINQEAAAKEAHKPKKHHTECSGPLKVAELLKVISDLKVEELTTQELIHLERDLSAILEQTRRRKTQLLMETITAHAEKVNKLTEENHQLLEDQIGMMMGRQSHHQGKELQLIELLT</sequence>
<dbReference type="InterPro" id="IPR050142">
    <property type="entry name" value="MADS-box/MEF2_TF"/>
</dbReference>
<organism evidence="7">
    <name type="scientific">Ficus carica</name>
    <name type="common">Common fig</name>
    <dbReference type="NCBI Taxonomy" id="3494"/>
    <lineage>
        <taxon>Eukaryota</taxon>
        <taxon>Viridiplantae</taxon>
        <taxon>Streptophyta</taxon>
        <taxon>Embryophyta</taxon>
        <taxon>Tracheophyta</taxon>
        <taxon>Spermatophyta</taxon>
        <taxon>Magnoliopsida</taxon>
        <taxon>eudicotyledons</taxon>
        <taxon>Gunneridae</taxon>
        <taxon>Pentapetalae</taxon>
        <taxon>rosids</taxon>
        <taxon>fabids</taxon>
        <taxon>Rosales</taxon>
        <taxon>Moraceae</taxon>
        <taxon>Ficeae</taxon>
        <taxon>Ficus</taxon>
    </lineage>
</organism>
<dbReference type="GO" id="GO:0005634">
    <property type="term" value="C:nucleus"/>
    <property type="evidence" value="ECO:0007669"/>
    <property type="project" value="UniProtKB-SubCell"/>
</dbReference>
<evidence type="ECO:0000313" key="7">
    <source>
        <dbReference type="EMBL" id="AJC01939.1"/>
    </source>
</evidence>
<reference evidence="7" key="1">
    <citation type="journal article" date="2014" name="Tree Genet. Genomes">
        <title>High-throughput sequencing analysis of common fig (Ficus carica L.) transcriptome during fruit ripening.</title>
        <authorList>
            <person name="Freiman Z."/>
            <person name="Doron-Faigenboim A."/>
            <person name="Dasmohapatra R."/>
            <person name="Yablovitz Z."/>
            <person name="Flaishman M.A."/>
        </authorList>
    </citation>
    <scope>NUCLEOTIDE SEQUENCE</scope>
</reference>
<gene>
    <name evidence="7" type="primary">MADS5</name>
</gene>
<name>A0A0B4U5D7_FICCA</name>
<proteinExistence type="evidence at transcript level"/>
<evidence type="ECO:0000256" key="5">
    <source>
        <dbReference type="ARBA" id="ARBA00023242"/>
    </source>
</evidence>
<dbReference type="EMBL" id="KJ506156">
    <property type="protein sequence ID" value="AJC01939.1"/>
    <property type="molecule type" value="mRNA"/>
</dbReference>
<feature type="non-terminal residue" evidence="7">
    <location>
        <position position="1"/>
    </location>
</feature>
<keyword evidence="2" id="KW-0805">Transcription regulation</keyword>
<protein>
    <submittedName>
        <fullName evidence="7">MADS-box protein</fullName>
    </submittedName>
</protein>
<dbReference type="Pfam" id="PF00319">
    <property type="entry name" value="SRF-TF"/>
    <property type="match status" value="1"/>
</dbReference>
<dbReference type="Gene3D" id="3.40.1810.10">
    <property type="entry name" value="Transcription factor, MADS-box"/>
    <property type="match status" value="1"/>
</dbReference>
<evidence type="ECO:0000256" key="3">
    <source>
        <dbReference type="ARBA" id="ARBA00023125"/>
    </source>
</evidence>
<evidence type="ECO:0000256" key="2">
    <source>
        <dbReference type="ARBA" id="ARBA00023015"/>
    </source>
</evidence>
<accession>A0A0B4U5D7</accession>
<feature type="domain" description="MADS-box" evidence="6">
    <location>
        <begin position="1"/>
        <end position="26"/>
    </location>
</feature>
<dbReference type="InterPro" id="IPR002487">
    <property type="entry name" value="TF_Kbox"/>
</dbReference>
<dbReference type="InterPro" id="IPR036879">
    <property type="entry name" value="TF_MADSbox_sf"/>
</dbReference>
<dbReference type="GO" id="GO:0003700">
    <property type="term" value="F:DNA-binding transcription factor activity"/>
    <property type="evidence" value="ECO:0007669"/>
    <property type="project" value="InterPro"/>
</dbReference>
<dbReference type="Pfam" id="PF01486">
    <property type="entry name" value="K-box"/>
    <property type="match status" value="1"/>
</dbReference>